<reference evidence="2" key="1">
    <citation type="submission" date="2022-03" db="EMBL/GenBank/DDBJ databases">
        <title>Draft genome sequence of Aduncisulcus paluster, a free-living microaerophilic Fornicata.</title>
        <authorList>
            <person name="Yuyama I."/>
            <person name="Kume K."/>
            <person name="Tamura T."/>
            <person name="Inagaki Y."/>
            <person name="Hashimoto T."/>
        </authorList>
    </citation>
    <scope>NUCLEOTIDE SEQUENCE</scope>
    <source>
        <strain evidence="2">NY0171</strain>
    </source>
</reference>
<proteinExistence type="predicted"/>
<evidence type="ECO:0000313" key="3">
    <source>
        <dbReference type="Proteomes" id="UP001057375"/>
    </source>
</evidence>
<dbReference type="Pfam" id="PF18809">
    <property type="entry name" value="PBECR1"/>
    <property type="match status" value="1"/>
</dbReference>
<sequence>MKGQTEPKSIARDLRFAKDYGGPRVDEFSGKPKEAIAKLMDEKRGYVPEAFYHPEIGHIDLVWGNKNYGLAHILHKHDPKILGRLEAMLKKGEVNVVKYGENAEVRLGNNKAVVALQWRGESKSWLLTAFDMNERKGRFS</sequence>
<accession>A0ABQ5KBT6</accession>
<dbReference type="EMBL" id="BQXS01008021">
    <property type="protein sequence ID" value="GKT28924.1"/>
    <property type="molecule type" value="Genomic_DNA"/>
</dbReference>
<gene>
    <name evidence="2" type="ORF">ADUPG1_005090</name>
</gene>
<feature type="domain" description="Phage-Barnase-EndoU-ColicinE5/D-RelE-like nuclease" evidence="1">
    <location>
        <begin position="50"/>
        <end position="134"/>
    </location>
</feature>
<feature type="non-terminal residue" evidence="2">
    <location>
        <position position="140"/>
    </location>
</feature>
<organism evidence="2 3">
    <name type="scientific">Aduncisulcus paluster</name>
    <dbReference type="NCBI Taxonomy" id="2918883"/>
    <lineage>
        <taxon>Eukaryota</taxon>
        <taxon>Metamonada</taxon>
        <taxon>Carpediemonas-like organisms</taxon>
        <taxon>Aduncisulcus</taxon>
    </lineage>
</organism>
<protein>
    <submittedName>
        <fullName evidence="2">DarB-like antirestriction protein</fullName>
    </submittedName>
</protein>
<evidence type="ECO:0000313" key="2">
    <source>
        <dbReference type="EMBL" id="GKT28924.1"/>
    </source>
</evidence>
<dbReference type="Proteomes" id="UP001057375">
    <property type="component" value="Unassembled WGS sequence"/>
</dbReference>
<dbReference type="InterPro" id="IPR041092">
    <property type="entry name" value="PBECR1"/>
</dbReference>
<comment type="caution">
    <text evidence="2">The sequence shown here is derived from an EMBL/GenBank/DDBJ whole genome shotgun (WGS) entry which is preliminary data.</text>
</comment>
<name>A0ABQ5KBT6_9EUKA</name>
<keyword evidence="3" id="KW-1185">Reference proteome</keyword>
<evidence type="ECO:0000259" key="1">
    <source>
        <dbReference type="Pfam" id="PF18809"/>
    </source>
</evidence>